<feature type="domain" description="Homologous recombination OB-fold protein OB-fold" evidence="2">
    <location>
        <begin position="241"/>
        <end position="324"/>
    </location>
</feature>
<dbReference type="InterPro" id="IPR058570">
    <property type="entry name" value="HROB_OB"/>
</dbReference>
<evidence type="ECO:0000259" key="2">
    <source>
        <dbReference type="Pfam" id="PF15072"/>
    </source>
</evidence>
<organism evidence="3">
    <name type="scientific">Timema poppense</name>
    <name type="common">Walking stick</name>
    <dbReference type="NCBI Taxonomy" id="170557"/>
    <lineage>
        <taxon>Eukaryota</taxon>
        <taxon>Metazoa</taxon>
        <taxon>Ecdysozoa</taxon>
        <taxon>Arthropoda</taxon>
        <taxon>Hexapoda</taxon>
        <taxon>Insecta</taxon>
        <taxon>Pterygota</taxon>
        <taxon>Neoptera</taxon>
        <taxon>Polyneoptera</taxon>
        <taxon>Phasmatodea</taxon>
        <taxon>Timematodea</taxon>
        <taxon>Timematoidea</taxon>
        <taxon>Timematidae</taxon>
        <taxon>Timema</taxon>
    </lineage>
</organism>
<feature type="region of interest" description="Disordered" evidence="1">
    <location>
        <begin position="31"/>
        <end position="51"/>
    </location>
</feature>
<evidence type="ECO:0000256" key="1">
    <source>
        <dbReference type="SAM" id="MobiDB-lite"/>
    </source>
</evidence>
<dbReference type="PANTHER" id="PTHR14523:SF1">
    <property type="entry name" value="HOMOLOGOUS RECOMBINATION OB-FOLD PROTEIN"/>
    <property type="match status" value="1"/>
</dbReference>
<dbReference type="PANTHER" id="PTHR14523">
    <property type="entry name" value="UNCHARACTERIZED PROTEIN C17ORF53 HOMOLOG"/>
    <property type="match status" value="1"/>
</dbReference>
<reference evidence="3" key="1">
    <citation type="submission" date="2020-11" db="EMBL/GenBank/DDBJ databases">
        <authorList>
            <person name="Tran Van P."/>
        </authorList>
    </citation>
    <scope>NUCLEOTIDE SEQUENCE</scope>
</reference>
<gene>
    <name evidence="3" type="ORF">TPSB3V08_LOCUS9254</name>
</gene>
<feature type="compositionally biased region" description="Polar residues" evidence="1">
    <location>
        <begin position="31"/>
        <end position="43"/>
    </location>
</feature>
<evidence type="ECO:0000313" key="3">
    <source>
        <dbReference type="EMBL" id="CAD7413794.1"/>
    </source>
</evidence>
<dbReference type="GO" id="GO:0000725">
    <property type="term" value="P:recombinational repair"/>
    <property type="evidence" value="ECO:0007669"/>
    <property type="project" value="InterPro"/>
</dbReference>
<feature type="region of interest" description="Disordered" evidence="1">
    <location>
        <begin position="89"/>
        <end position="116"/>
    </location>
</feature>
<sequence length="586" mass="63879">MDNVNVKVLSDAFLQDVFASECQPLKSNPDTNCTVKRTSPDINNSEHDTNKKKQRFAVNKKESVQDECLGNIKKSKGIEDTTAQQRNLIDVTSVDSNSGQQRRHFDETPKSGNVDAGLKRFSDSTGFVNTEQRDLASLGSTSSRIVGTPHTESLIHQRKFPGPAGLLPDRSYNFNKIVETASDSEDESVPSSQGPTCSQMFESPVWQRVVADFRLEPKSPLGSCTVSWVKGRALARQLPGQKAPFLAVALGSIDCSLEDPYVILHDTTGSIPGTLHREVRELFGGQLKPGCALVLRHVGVLGTRKSSRRHYLNITSNNIISIYYPCGDADLQVVRVQEISLNELASSVHSVQSKRISENLSTVAVNSMLNSRDVNSICSVINSSTNSANNPSIVPNTKSSSSALFNSRPNNSSFKNINGHIKPNVLSQNTKNVVPIPHHVQSPQQFAKLVMPVVNSMKLNDKSTKLNNMRNNVNTFVSKQISSTLTGSSSPSATLSKGIGFRPKTSQLANLSSFSTKTLDKDIKQPTCSNEMSNISPRTSKISNSCSNSTLAVPNNSKLNTDITDENSIVHTVLGCIDTQLLFEDF</sequence>
<dbReference type="InterPro" id="IPR028045">
    <property type="entry name" value="HROB"/>
</dbReference>
<proteinExistence type="predicted"/>
<protein>
    <recommendedName>
        <fullName evidence="2">Homologous recombination OB-fold protein OB-fold domain-containing protein</fullName>
    </recommendedName>
</protein>
<dbReference type="EMBL" id="OD007230">
    <property type="protein sequence ID" value="CAD7413794.1"/>
    <property type="molecule type" value="Genomic_DNA"/>
</dbReference>
<dbReference type="Pfam" id="PF15072">
    <property type="entry name" value="HROB"/>
    <property type="match status" value="1"/>
</dbReference>
<name>A0A7R9DFI0_TIMPO</name>
<dbReference type="AlphaFoldDB" id="A0A7R9DFI0"/>
<accession>A0A7R9DFI0</accession>